<gene>
    <name evidence="2" type="ORF">NBRC3293_2838</name>
</gene>
<dbReference type="SUPFAM" id="SSF52540">
    <property type="entry name" value="P-loop containing nucleoside triphosphate hydrolases"/>
    <property type="match status" value="1"/>
</dbReference>
<sequence length="253" mass="27826">MSSENTDNNQDRRRILLLAQGRGGSGKTMMLVNLIERARRAGRDVRVADLDRTNQSTSHYFADAVTADDASDNTLLTTAEEFVDDLVQNRISGVIDLGGGDLIGPRILHDLDIVTFLGTHGFDVTVLFMLGSDADYLAPYRRLQAMGALDDVNVIFVLNEALADESTKGRAGFKGLLEHPDILQALEAGAEIVLMETLRGARILAENRFLFRDAAAGRPAPNGAVLRLIRANHVRKWLKSLEAQLEDFEEKLP</sequence>
<name>A0A829X006_GLUOY</name>
<dbReference type="InterPro" id="IPR002586">
    <property type="entry name" value="CobQ/CobB/MinD/ParA_Nub-bd_dom"/>
</dbReference>
<evidence type="ECO:0000313" key="3">
    <source>
        <dbReference type="Proteomes" id="UP000484858"/>
    </source>
</evidence>
<dbReference type="EMBL" id="BARJ01000012">
    <property type="protein sequence ID" value="GEM18341.1"/>
    <property type="molecule type" value="Genomic_DNA"/>
</dbReference>
<reference evidence="2 3" key="1">
    <citation type="submission" date="2013-04" db="EMBL/GenBank/DDBJ databases">
        <title>Gluconobacter oxydans NBRC 3293 whole genome sequence.</title>
        <authorList>
            <person name="Matsutani M."/>
            <person name="Yakushi T."/>
            <person name="Matsushita K."/>
        </authorList>
    </citation>
    <scope>NUCLEOTIDE SEQUENCE [LARGE SCALE GENOMIC DNA]</scope>
    <source>
        <strain evidence="2 3">NBRC 3293</strain>
    </source>
</reference>
<evidence type="ECO:0000313" key="2">
    <source>
        <dbReference type="EMBL" id="GEM18341.1"/>
    </source>
</evidence>
<organism evidence="2 3">
    <name type="scientific">Gluconobacter oxydans NBRC 3293</name>
    <dbReference type="NCBI Taxonomy" id="1315969"/>
    <lineage>
        <taxon>Bacteria</taxon>
        <taxon>Pseudomonadati</taxon>
        <taxon>Pseudomonadota</taxon>
        <taxon>Alphaproteobacteria</taxon>
        <taxon>Acetobacterales</taxon>
        <taxon>Acetobacteraceae</taxon>
        <taxon>Gluconobacter</taxon>
    </lineage>
</organism>
<protein>
    <recommendedName>
        <fullName evidence="1">CobQ/CobB/MinD/ParA nucleotide binding domain-containing protein</fullName>
    </recommendedName>
</protein>
<dbReference type="Proteomes" id="UP000484858">
    <property type="component" value="Unassembled WGS sequence"/>
</dbReference>
<evidence type="ECO:0000259" key="1">
    <source>
        <dbReference type="Pfam" id="PF01656"/>
    </source>
</evidence>
<dbReference type="Pfam" id="PF01656">
    <property type="entry name" value="CbiA"/>
    <property type="match status" value="1"/>
</dbReference>
<accession>A0A829X006</accession>
<dbReference type="InterPro" id="IPR027417">
    <property type="entry name" value="P-loop_NTPase"/>
</dbReference>
<dbReference type="Gene3D" id="3.40.50.300">
    <property type="entry name" value="P-loop containing nucleotide triphosphate hydrolases"/>
    <property type="match status" value="1"/>
</dbReference>
<proteinExistence type="predicted"/>
<feature type="domain" description="CobQ/CobB/MinD/ParA nucleotide binding" evidence="1">
    <location>
        <begin position="17"/>
        <end position="89"/>
    </location>
</feature>
<comment type="caution">
    <text evidence="2">The sequence shown here is derived from an EMBL/GenBank/DDBJ whole genome shotgun (WGS) entry which is preliminary data.</text>
</comment>
<dbReference type="AlphaFoldDB" id="A0A829X006"/>
<dbReference type="RefSeq" id="WP_172493693.1">
    <property type="nucleotide sequence ID" value="NZ_BARJ01000012.1"/>
</dbReference>